<dbReference type="GO" id="GO:0070628">
    <property type="term" value="F:proteasome binding"/>
    <property type="evidence" value="ECO:0007669"/>
    <property type="project" value="TreeGrafter"/>
</dbReference>
<protein>
    <recommendedName>
        <fullName evidence="2">Ubiquitin-like domain-containing protein</fullName>
    </recommendedName>
</protein>
<gene>
    <name evidence="3" type="ORF">NCGR_LOCUS16763</name>
</gene>
<dbReference type="PANTHER" id="PTHR10621">
    <property type="entry name" value="UV EXCISION REPAIR PROTEIN RAD23"/>
    <property type="match status" value="1"/>
</dbReference>
<feature type="compositionally biased region" description="Low complexity" evidence="1">
    <location>
        <begin position="148"/>
        <end position="160"/>
    </location>
</feature>
<dbReference type="GO" id="GO:0031593">
    <property type="term" value="F:polyubiquitin modification-dependent protein binding"/>
    <property type="evidence" value="ECO:0007669"/>
    <property type="project" value="TreeGrafter"/>
</dbReference>
<dbReference type="Proteomes" id="UP000604825">
    <property type="component" value="Unassembled WGS sequence"/>
</dbReference>
<dbReference type="AlphaFoldDB" id="A0A811NMF7"/>
<organism evidence="3 4">
    <name type="scientific">Miscanthus lutarioriparius</name>
    <dbReference type="NCBI Taxonomy" id="422564"/>
    <lineage>
        <taxon>Eukaryota</taxon>
        <taxon>Viridiplantae</taxon>
        <taxon>Streptophyta</taxon>
        <taxon>Embryophyta</taxon>
        <taxon>Tracheophyta</taxon>
        <taxon>Spermatophyta</taxon>
        <taxon>Magnoliopsida</taxon>
        <taxon>Liliopsida</taxon>
        <taxon>Poales</taxon>
        <taxon>Poaceae</taxon>
        <taxon>PACMAD clade</taxon>
        <taxon>Panicoideae</taxon>
        <taxon>Andropogonodae</taxon>
        <taxon>Andropogoneae</taxon>
        <taxon>Saccharinae</taxon>
        <taxon>Miscanthus</taxon>
    </lineage>
</organism>
<reference evidence="3" key="1">
    <citation type="submission" date="2020-10" db="EMBL/GenBank/DDBJ databases">
        <authorList>
            <person name="Han B."/>
            <person name="Lu T."/>
            <person name="Zhao Q."/>
            <person name="Huang X."/>
            <person name="Zhao Y."/>
        </authorList>
    </citation>
    <scope>NUCLEOTIDE SEQUENCE</scope>
</reference>
<evidence type="ECO:0000313" key="3">
    <source>
        <dbReference type="EMBL" id="CAD6224476.1"/>
    </source>
</evidence>
<dbReference type="CDD" id="cd17039">
    <property type="entry name" value="Ubl_ubiquitin_like"/>
    <property type="match status" value="1"/>
</dbReference>
<evidence type="ECO:0000259" key="2">
    <source>
        <dbReference type="PROSITE" id="PS50053"/>
    </source>
</evidence>
<dbReference type="GO" id="GO:0005829">
    <property type="term" value="C:cytosol"/>
    <property type="evidence" value="ECO:0007669"/>
    <property type="project" value="TreeGrafter"/>
</dbReference>
<dbReference type="GO" id="GO:0043130">
    <property type="term" value="F:ubiquitin binding"/>
    <property type="evidence" value="ECO:0007669"/>
    <property type="project" value="TreeGrafter"/>
</dbReference>
<dbReference type="SUPFAM" id="SSF54236">
    <property type="entry name" value="Ubiquitin-like"/>
    <property type="match status" value="1"/>
</dbReference>
<feature type="region of interest" description="Disordered" evidence="1">
    <location>
        <begin position="139"/>
        <end position="160"/>
    </location>
</feature>
<feature type="region of interest" description="Disordered" evidence="1">
    <location>
        <begin position="80"/>
        <end position="111"/>
    </location>
</feature>
<evidence type="ECO:0000313" key="4">
    <source>
        <dbReference type="Proteomes" id="UP000604825"/>
    </source>
</evidence>
<comment type="caution">
    <text evidence="3">The sequence shown here is derived from an EMBL/GenBank/DDBJ whole genome shotgun (WGS) entry which is preliminary data.</text>
</comment>
<keyword evidence="4" id="KW-1185">Reference proteome</keyword>
<dbReference type="PROSITE" id="PS50053">
    <property type="entry name" value="UBIQUITIN_2"/>
    <property type="match status" value="1"/>
</dbReference>
<dbReference type="Pfam" id="PF00240">
    <property type="entry name" value="ubiquitin"/>
    <property type="match status" value="1"/>
</dbReference>
<dbReference type="EMBL" id="CAJGYO010000004">
    <property type="protein sequence ID" value="CAD6224476.1"/>
    <property type="molecule type" value="Genomic_DNA"/>
</dbReference>
<dbReference type="Gene3D" id="3.10.20.90">
    <property type="entry name" value="Phosphatidylinositol 3-kinase Catalytic Subunit, Chain A, domain 1"/>
    <property type="match status" value="1"/>
</dbReference>
<sequence length="160" mass="17025">MDVTFVCSGEEAFKMEVGYFDTVQDVKEKLQSRRGWPAAASSLLHNGALLEDDVDGGGGGGSGIERHGVVEGSVIHVALLDGAQHQQQPQQNKRTEKRKRRGDAAPPSPPLRVTVVSRCGEGRVEVAVGARAAVSVLRAGRGCRSRSRATAPTSSYMDRA</sequence>
<evidence type="ECO:0000256" key="1">
    <source>
        <dbReference type="SAM" id="MobiDB-lite"/>
    </source>
</evidence>
<name>A0A811NMF7_9POAL</name>
<feature type="domain" description="Ubiquitin-like" evidence="2">
    <location>
        <begin position="1"/>
        <end position="79"/>
    </location>
</feature>
<dbReference type="GO" id="GO:0043161">
    <property type="term" value="P:proteasome-mediated ubiquitin-dependent protein catabolic process"/>
    <property type="evidence" value="ECO:0007669"/>
    <property type="project" value="TreeGrafter"/>
</dbReference>
<dbReference type="OrthoDB" id="419317at2759"/>
<dbReference type="InterPro" id="IPR000626">
    <property type="entry name" value="Ubiquitin-like_dom"/>
</dbReference>
<accession>A0A811NMF7</accession>
<dbReference type="GO" id="GO:0005654">
    <property type="term" value="C:nucleoplasm"/>
    <property type="evidence" value="ECO:0007669"/>
    <property type="project" value="TreeGrafter"/>
</dbReference>
<dbReference type="PANTHER" id="PTHR10621:SF33">
    <property type="entry name" value="OS09G0481650 PROTEIN"/>
    <property type="match status" value="1"/>
</dbReference>
<proteinExistence type="predicted"/>
<dbReference type="InterPro" id="IPR029071">
    <property type="entry name" value="Ubiquitin-like_domsf"/>
</dbReference>